<comment type="catalytic activity">
    <reaction evidence="10">
        <text>a very-long-chain acyl-CoA + malonyl-CoA + H(+) = a very-long-chain 3-oxoacyl-CoA + CO2 + CoA</text>
        <dbReference type="Rhea" id="RHEA:32727"/>
        <dbReference type="ChEBI" id="CHEBI:15378"/>
        <dbReference type="ChEBI" id="CHEBI:16526"/>
        <dbReference type="ChEBI" id="CHEBI:57287"/>
        <dbReference type="ChEBI" id="CHEBI:57384"/>
        <dbReference type="ChEBI" id="CHEBI:90725"/>
        <dbReference type="ChEBI" id="CHEBI:90736"/>
        <dbReference type="EC" id="2.3.1.199"/>
    </reaction>
</comment>
<protein>
    <recommendedName>
        <fullName evidence="10">Elongation of very long chain fatty acids protein</fullName>
        <ecNumber evidence="10">2.3.1.199</ecNumber>
    </recommendedName>
    <alternativeName>
        <fullName evidence="10">Very-long-chain 3-oxoacyl-CoA synthase</fullName>
    </alternativeName>
</protein>
<dbReference type="EMBL" id="CAJNOL010000320">
    <property type="protein sequence ID" value="CAF1004342.1"/>
    <property type="molecule type" value="Genomic_DNA"/>
</dbReference>
<evidence type="ECO:0000256" key="2">
    <source>
        <dbReference type="ARBA" id="ARBA00022516"/>
    </source>
</evidence>
<keyword evidence="6 10" id="KW-1133">Transmembrane helix</keyword>
<feature type="transmembrane region" description="Helical" evidence="10">
    <location>
        <begin position="249"/>
        <end position="268"/>
    </location>
</feature>
<reference evidence="11" key="1">
    <citation type="submission" date="2021-02" db="EMBL/GenBank/DDBJ databases">
        <authorList>
            <person name="Nowell W R."/>
        </authorList>
    </citation>
    <scope>NUCLEOTIDE SEQUENCE</scope>
</reference>
<organism evidence="11 13">
    <name type="scientific">Rotaria sordida</name>
    <dbReference type="NCBI Taxonomy" id="392033"/>
    <lineage>
        <taxon>Eukaryota</taxon>
        <taxon>Metazoa</taxon>
        <taxon>Spiralia</taxon>
        <taxon>Gnathifera</taxon>
        <taxon>Rotifera</taxon>
        <taxon>Eurotatoria</taxon>
        <taxon>Bdelloidea</taxon>
        <taxon>Philodinida</taxon>
        <taxon>Philodinidae</taxon>
        <taxon>Rotaria</taxon>
    </lineage>
</organism>
<dbReference type="GO" id="GO:0034626">
    <property type="term" value="P:fatty acid elongation, polyunsaturated fatty acid"/>
    <property type="evidence" value="ECO:0007669"/>
    <property type="project" value="TreeGrafter"/>
</dbReference>
<evidence type="ECO:0000313" key="12">
    <source>
        <dbReference type="EMBL" id="CAF1004342.1"/>
    </source>
</evidence>
<evidence type="ECO:0000256" key="1">
    <source>
        <dbReference type="ARBA" id="ARBA00004141"/>
    </source>
</evidence>
<comment type="caution">
    <text evidence="11">The sequence shown here is derived from an EMBL/GenBank/DDBJ whole genome shotgun (WGS) entry which is preliminary data.</text>
</comment>
<dbReference type="Proteomes" id="UP000663854">
    <property type="component" value="Unassembled WGS sequence"/>
</dbReference>
<comment type="similarity">
    <text evidence="10">Belongs to the ELO family.</text>
</comment>
<evidence type="ECO:0000256" key="3">
    <source>
        <dbReference type="ARBA" id="ARBA00022679"/>
    </source>
</evidence>
<dbReference type="GO" id="GO:0019367">
    <property type="term" value="P:fatty acid elongation, saturated fatty acid"/>
    <property type="evidence" value="ECO:0007669"/>
    <property type="project" value="TreeGrafter"/>
</dbReference>
<dbReference type="GO" id="GO:0030148">
    <property type="term" value="P:sphingolipid biosynthetic process"/>
    <property type="evidence" value="ECO:0007669"/>
    <property type="project" value="TreeGrafter"/>
</dbReference>
<dbReference type="GO" id="GO:0005789">
    <property type="term" value="C:endoplasmic reticulum membrane"/>
    <property type="evidence" value="ECO:0007669"/>
    <property type="project" value="TreeGrafter"/>
</dbReference>
<keyword evidence="7 10" id="KW-0443">Lipid metabolism</keyword>
<dbReference type="AlphaFoldDB" id="A0A813YVU0"/>
<dbReference type="EC" id="2.3.1.199" evidence="10"/>
<gene>
    <name evidence="12" type="ORF">JXQ802_LOCUS14335</name>
    <name evidence="11" type="ORF">PYM288_LOCUS9004</name>
</gene>
<comment type="subcellular location">
    <subcellularLocation>
        <location evidence="1">Membrane</location>
        <topology evidence="1">Multi-pass membrane protein</topology>
    </subcellularLocation>
</comment>
<dbReference type="Proteomes" id="UP000663870">
    <property type="component" value="Unassembled WGS sequence"/>
</dbReference>
<feature type="transmembrane region" description="Helical" evidence="10">
    <location>
        <begin position="75"/>
        <end position="103"/>
    </location>
</feature>
<dbReference type="InterPro" id="IPR030457">
    <property type="entry name" value="ELO_CS"/>
</dbReference>
<evidence type="ECO:0000256" key="5">
    <source>
        <dbReference type="ARBA" id="ARBA00022832"/>
    </source>
</evidence>
<dbReference type="InterPro" id="IPR002076">
    <property type="entry name" value="ELO_fam"/>
</dbReference>
<feature type="transmembrane region" description="Helical" evidence="10">
    <location>
        <begin position="123"/>
        <end position="144"/>
    </location>
</feature>
<feature type="transmembrane region" description="Helical" evidence="10">
    <location>
        <begin position="151"/>
        <end position="171"/>
    </location>
</feature>
<feature type="transmembrane region" description="Helical" evidence="10">
    <location>
        <begin position="177"/>
        <end position="197"/>
    </location>
</feature>
<evidence type="ECO:0000313" key="14">
    <source>
        <dbReference type="Proteomes" id="UP000663870"/>
    </source>
</evidence>
<dbReference type="GO" id="GO:0042761">
    <property type="term" value="P:very long-chain fatty acid biosynthetic process"/>
    <property type="evidence" value="ECO:0007669"/>
    <property type="project" value="TreeGrafter"/>
</dbReference>
<evidence type="ECO:0000256" key="6">
    <source>
        <dbReference type="ARBA" id="ARBA00022989"/>
    </source>
</evidence>
<keyword evidence="9 10" id="KW-0275">Fatty acid biosynthesis</keyword>
<name>A0A813YVU0_9BILA</name>
<keyword evidence="2 10" id="KW-0444">Lipid biosynthesis</keyword>
<evidence type="ECO:0000256" key="9">
    <source>
        <dbReference type="ARBA" id="ARBA00023160"/>
    </source>
</evidence>
<evidence type="ECO:0000313" key="11">
    <source>
        <dbReference type="EMBL" id="CAF0890606.1"/>
    </source>
</evidence>
<keyword evidence="3 10" id="KW-0808">Transferase</keyword>
<evidence type="ECO:0000256" key="4">
    <source>
        <dbReference type="ARBA" id="ARBA00022692"/>
    </source>
</evidence>
<dbReference type="Pfam" id="PF01151">
    <property type="entry name" value="ELO"/>
    <property type="match status" value="1"/>
</dbReference>
<keyword evidence="5 10" id="KW-0276">Fatty acid metabolism</keyword>
<accession>A0A813YVU0</accession>
<proteinExistence type="inferred from homology"/>
<dbReference type="GO" id="GO:0009922">
    <property type="term" value="F:fatty acid elongase activity"/>
    <property type="evidence" value="ECO:0007669"/>
    <property type="project" value="UniProtKB-EC"/>
</dbReference>
<dbReference type="PANTHER" id="PTHR11157">
    <property type="entry name" value="FATTY ACID ACYL TRANSFERASE-RELATED"/>
    <property type="match status" value="1"/>
</dbReference>
<keyword evidence="14" id="KW-1185">Reference proteome</keyword>
<evidence type="ECO:0000256" key="7">
    <source>
        <dbReference type="ARBA" id="ARBA00023098"/>
    </source>
</evidence>
<keyword evidence="8 10" id="KW-0472">Membrane</keyword>
<evidence type="ECO:0000256" key="8">
    <source>
        <dbReference type="ARBA" id="ARBA00023136"/>
    </source>
</evidence>
<dbReference type="PANTHER" id="PTHR11157:SF17">
    <property type="entry name" value="ELONGATION OF VERY LONG CHAIN FATTY ACIDS PROTEIN 6"/>
    <property type="match status" value="1"/>
</dbReference>
<dbReference type="GO" id="GO:0034625">
    <property type="term" value="P:fatty acid elongation, monounsaturated fatty acid"/>
    <property type="evidence" value="ECO:0007669"/>
    <property type="project" value="TreeGrafter"/>
</dbReference>
<keyword evidence="4 10" id="KW-0812">Transmembrane</keyword>
<dbReference type="EMBL" id="CAJNOH010000126">
    <property type="protein sequence ID" value="CAF0890606.1"/>
    <property type="molecule type" value="Genomic_DNA"/>
</dbReference>
<evidence type="ECO:0000313" key="13">
    <source>
        <dbReference type="Proteomes" id="UP000663854"/>
    </source>
</evidence>
<feature type="transmembrane region" description="Helical" evidence="10">
    <location>
        <begin position="41"/>
        <end position="63"/>
    </location>
</feature>
<dbReference type="PROSITE" id="PS01188">
    <property type="entry name" value="ELO"/>
    <property type="match status" value="1"/>
</dbReference>
<feature type="transmembrane region" description="Helical" evidence="10">
    <location>
        <begin position="209"/>
        <end position="229"/>
    </location>
</feature>
<sequence length="281" mass="33797">MNIHSSVTDTNGITHQWVFDFELIFFDQEKFLWIEDLMYNWWWLSIPYALLYIIAIFIGQTWMRKRDEKFELRKLLIIWNTILTIFSFWGACRCVPELIYTLNNYGFLYSVCDPSYKKGITGLWAWLFMASKVPETLDTLFIVLRRQPLIFLHWYHHATVLVYCFYSYGLFVSTGRWFISMNYCVHTIMYGYFALRAARIRLPRFLQQFVTILQLIQMIIGCFINLAVFNYKQHGYLCATSDINIKLSLALYASYFILFVHFFYTSYLQKDSMKKSNKKMY</sequence>
<evidence type="ECO:0000256" key="10">
    <source>
        <dbReference type="RuleBase" id="RU361115"/>
    </source>
</evidence>